<organism evidence="2 3">
    <name type="scientific">Geotrichum candidum</name>
    <name type="common">Oospora lactis</name>
    <name type="synonym">Dipodascus geotrichum</name>
    <dbReference type="NCBI Taxonomy" id="1173061"/>
    <lineage>
        <taxon>Eukaryota</taxon>
        <taxon>Fungi</taxon>
        <taxon>Dikarya</taxon>
        <taxon>Ascomycota</taxon>
        <taxon>Saccharomycotina</taxon>
        <taxon>Dipodascomycetes</taxon>
        <taxon>Dipodascales</taxon>
        <taxon>Dipodascaceae</taxon>
        <taxon>Geotrichum</taxon>
    </lineage>
</organism>
<reference evidence="2" key="1">
    <citation type="submission" date="2014-03" db="EMBL/GenBank/DDBJ databases">
        <authorList>
            <person name="Casaregola S."/>
        </authorList>
    </citation>
    <scope>NUCLEOTIDE SEQUENCE [LARGE SCALE GENOMIC DNA]</scope>
    <source>
        <strain evidence="2">CLIB 918</strain>
    </source>
</reference>
<feature type="compositionally biased region" description="Polar residues" evidence="1">
    <location>
        <begin position="133"/>
        <end position="147"/>
    </location>
</feature>
<name>A0A0J9X6Y6_GEOCN</name>
<evidence type="ECO:0000256" key="1">
    <source>
        <dbReference type="SAM" id="MobiDB-lite"/>
    </source>
</evidence>
<comment type="caution">
    <text evidence="2">The sequence shown here is derived from an EMBL/GenBank/DDBJ whole genome shotgun (WGS) entry which is preliminary data.</text>
</comment>
<gene>
    <name evidence="2" type="ORF">BN980_GECA03s03816g</name>
</gene>
<dbReference type="Proteomes" id="UP000242525">
    <property type="component" value="Unassembled WGS sequence"/>
</dbReference>
<protein>
    <submittedName>
        <fullName evidence="2">Uncharacterized protein</fullName>
    </submittedName>
</protein>
<feature type="region of interest" description="Disordered" evidence="1">
    <location>
        <begin position="94"/>
        <end position="153"/>
    </location>
</feature>
<accession>A0A0J9X6Y6</accession>
<sequence length="153" mass="16476">MSSHSLSPAVLQDNHPRATSSHSPYHVLAQITAGLAEATDKLTATHSEFVQTQKNIYKTGAEVSGLLSSVKTGIQVEELGLDSVGDSWKEYRKFETPETKIEPAKQPPRATPASNTNQSDNKERKPVVADNIYQANAASTSSGTNESDPIIID</sequence>
<evidence type="ECO:0000313" key="2">
    <source>
        <dbReference type="EMBL" id="CDO52557.1"/>
    </source>
</evidence>
<proteinExistence type="predicted"/>
<dbReference type="AlphaFoldDB" id="A0A0J9X6Y6"/>
<keyword evidence="3" id="KW-1185">Reference proteome</keyword>
<feature type="region of interest" description="Disordered" evidence="1">
    <location>
        <begin position="1"/>
        <end position="22"/>
    </location>
</feature>
<evidence type="ECO:0000313" key="3">
    <source>
        <dbReference type="Proteomes" id="UP000242525"/>
    </source>
</evidence>
<dbReference type="EMBL" id="CCBN010000003">
    <property type="protein sequence ID" value="CDO52557.1"/>
    <property type="molecule type" value="Genomic_DNA"/>
</dbReference>
<feature type="compositionally biased region" description="Basic and acidic residues" evidence="1">
    <location>
        <begin position="94"/>
        <end position="103"/>
    </location>
</feature>